<feature type="domain" description="Cobalamin adenosyltransferase-like" evidence="6">
    <location>
        <begin position="3"/>
        <end position="165"/>
    </location>
</feature>
<dbReference type="InterPro" id="IPR029499">
    <property type="entry name" value="PduO-typ"/>
</dbReference>
<dbReference type="Gene3D" id="1.20.1200.10">
    <property type="entry name" value="Cobalamin adenosyltransferase-like"/>
    <property type="match status" value="1"/>
</dbReference>
<evidence type="ECO:0000256" key="3">
    <source>
        <dbReference type="ARBA" id="ARBA00022679"/>
    </source>
</evidence>
<dbReference type="AlphaFoldDB" id="A0A644Z5A4"/>
<gene>
    <name evidence="7" type="primary">yvqK_13</name>
    <name evidence="7" type="ORF">SDC9_82641</name>
</gene>
<dbReference type="InterPro" id="IPR036451">
    <property type="entry name" value="CblAdoTrfase-like_sf"/>
</dbReference>
<evidence type="ECO:0000256" key="2">
    <source>
        <dbReference type="ARBA" id="ARBA00011233"/>
    </source>
</evidence>
<sequence>MKVYTKTGDKGETSLVGGARVSKNDARVNAYGNVDELISFIALVRSDSEGMPYHDNLRRIQSNLMLVAAHLAADTVAASRLKEFDASEIEFLEKEIDKMTAVLPEQKAFILPGKPRVAAECHIARTVCRRAERSAIPVMTDQRLEYPVKYLNRLSDYLYVYARYLAMENGTGDDFWYQ</sequence>
<dbReference type="PANTHER" id="PTHR12213:SF0">
    <property type="entry name" value="CORRINOID ADENOSYLTRANSFERASE MMAB"/>
    <property type="match status" value="1"/>
</dbReference>
<dbReference type="EMBL" id="VSSQ01007479">
    <property type="protein sequence ID" value="MPM36046.1"/>
    <property type="molecule type" value="Genomic_DNA"/>
</dbReference>
<keyword evidence="5" id="KW-0067">ATP-binding</keyword>
<dbReference type="EC" id="2.5.1.17" evidence="7"/>
<comment type="similarity">
    <text evidence="1">Belongs to the Cob(I)alamin adenosyltransferase family.</text>
</comment>
<dbReference type="GO" id="GO:0008817">
    <property type="term" value="F:corrinoid adenosyltransferase activity"/>
    <property type="evidence" value="ECO:0007669"/>
    <property type="project" value="UniProtKB-EC"/>
</dbReference>
<protein>
    <submittedName>
        <fullName evidence="7">Cob(I)yrinic acid a,c-diamide adenosyltransferase</fullName>
        <ecNumber evidence="7">2.5.1.17</ecNumber>
    </submittedName>
</protein>
<dbReference type="SUPFAM" id="SSF89028">
    <property type="entry name" value="Cobalamin adenosyltransferase-like"/>
    <property type="match status" value="1"/>
</dbReference>
<keyword evidence="3 7" id="KW-0808">Transferase</keyword>
<keyword evidence="4" id="KW-0547">Nucleotide-binding</keyword>
<dbReference type="GO" id="GO:0009235">
    <property type="term" value="P:cobalamin metabolic process"/>
    <property type="evidence" value="ECO:0007669"/>
    <property type="project" value="UniProtKB-ARBA"/>
</dbReference>
<comment type="subunit">
    <text evidence="2">Homotrimer.</text>
</comment>
<reference evidence="7" key="1">
    <citation type="submission" date="2019-08" db="EMBL/GenBank/DDBJ databases">
        <authorList>
            <person name="Kucharzyk K."/>
            <person name="Murdoch R.W."/>
            <person name="Higgins S."/>
            <person name="Loffler F."/>
        </authorList>
    </citation>
    <scope>NUCLEOTIDE SEQUENCE</scope>
</reference>
<proteinExistence type="inferred from homology"/>
<evidence type="ECO:0000256" key="5">
    <source>
        <dbReference type="ARBA" id="ARBA00022840"/>
    </source>
</evidence>
<dbReference type="NCBIfam" id="TIGR00636">
    <property type="entry name" value="PduO_Nterm"/>
    <property type="match status" value="1"/>
</dbReference>
<dbReference type="InterPro" id="IPR016030">
    <property type="entry name" value="CblAdoTrfase-like"/>
</dbReference>
<evidence type="ECO:0000256" key="1">
    <source>
        <dbReference type="ARBA" id="ARBA00007487"/>
    </source>
</evidence>
<name>A0A644Z5A4_9ZZZZ</name>
<organism evidence="7">
    <name type="scientific">bioreactor metagenome</name>
    <dbReference type="NCBI Taxonomy" id="1076179"/>
    <lineage>
        <taxon>unclassified sequences</taxon>
        <taxon>metagenomes</taxon>
        <taxon>ecological metagenomes</taxon>
    </lineage>
</organism>
<accession>A0A644Z5A4</accession>
<evidence type="ECO:0000256" key="4">
    <source>
        <dbReference type="ARBA" id="ARBA00022741"/>
    </source>
</evidence>
<evidence type="ECO:0000259" key="6">
    <source>
        <dbReference type="Pfam" id="PF01923"/>
    </source>
</evidence>
<comment type="caution">
    <text evidence="7">The sequence shown here is derived from an EMBL/GenBank/DDBJ whole genome shotgun (WGS) entry which is preliminary data.</text>
</comment>
<dbReference type="PANTHER" id="PTHR12213">
    <property type="entry name" value="CORRINOID ADENOSYLTRANSFERASE"/>
    <property type="match status" value="1"/>
</dbReference>
<evidence type="ECO:0000313" key="7">
    <source>
        <dbReference type="EMBL" id="MPM36046.1"/>
    </source>
</evidence>
<dbReference type="FunFam" id="1.20.1200.10:FF:000001">
    <property type="entry name" value="Cob(I)yrinic acid a,c-diamide adenosyltransferase"/>
    <property type="match status" value="1"/>
</dbReference>
<dbReference type="GO" id="GO:0005524">
    <property type="term" value="F:ATP binding"/>
    <property type="evidence" value="ECO:0007669"/>
    <property type="project" value="UniProtKB-KW"/>
</dbReference>
<dbReference type="Pfam" id="PF01923">
    <property type="entry name" value="Cob_adeno_trans"/>
    <property type="match status" value="1"/>
</dbReference>